<proteinExistence type="predicted"/>
<protein>
    <submittedName>
        <fullName evidence="1">6441_t:CDS:1</fullName>
    </submittedName>
</protein>
<dbReference type="Proteomes" id="UP001153678">
    <property type="component" value="Unassembled WGS sequence"/>
</dbReference>
<evidence type="ECO:0000313" key="2">
    <source>
        <dbReference type="Proteomes" id="UP001153678"/>
    </source>
</evidence>
<name>A0A9W4SYX4_9GLOM</name>
<gene>
    <name evidence="1" type="ORF">FWILDA_LOCUS12327</name>
</gene>
<evidence type="ECO:0000313" key="1">
    <source>
        <dbReference type="EMBL" id="CAI2185938.1"/>
    </source>
</evidence>
<comment type="caution">
    <text evidence="1">The sequence shown here is derived from an EMBL/GenBank/DDBJ whole genome shotgun (WGS) entry which is preliminary data.</text>
</comment>
<accession>A0A9W4SYX4</accession>
<feature type="non-terminal residue" evidence="1">
    <location>
        <position position="1"/>
    </location>
</feature>
<dbReference type="AlphaFoldDB" id="A0A9W4SYX4"/>
<dbReference type="OrthoDB" id="2425659at2759"/>
<reference evidence="1" key="1">
    <citation type="submission" date="2022-08" db="EMBL/GenBank/DDBJ databases">
        <authorList>
            <person name="Kallberg Y."/>
            <person name="Tangrot J."/>
            <person name="Rosling A."/>
        </authorList>
    </citation>
    <scope>NUCLEOTIDE SEQUENCE</scope>
    <source>
        <strain evidence="1">Wild A</strain>
    </source>
</reference>
<organism evidence="1 2">
    <name type="scientific">Funneliformis geosporum</name>
    <dbReference type="NCBI Taxonomy" id="1117311"/>
    <lineage>
        <taxon>Eukaryota</taxon>
        <taxon>Fungi</taxon>
        <taxon>Fungi incertae sedis</taxon>
        <taxon>Mucoromycota</taxon>
        <taxon>Glomeromycotina</taxon>
        <taxon>Glomeromycetes</taxon>
        <taxon>Glomerales</taxon>
        <taxon>Glomeraceae</taxon>
        <taxon>Funneliformis</taxon>
    </lineage>
</organism>
<keyword evidence="2" id="KW-1185">Reference proteome</keyword>
<sequence>VDIEEKLSKKGELKRCKVLDANGNKCRTYYVNDGSTENAINLLLNNYEITNDSKKNQNQTTLSTIVKIQKHKESQQYVLYQFLTDWIINDL</sequence>
<dbReference type="EMBL" id="CAMKVN010003931">
    <property type="protein sequence ID" value="CAI2185938.1"/>
    <property type="molecule type" value="Genomic_DNA"/>
</dbReference>